<proteinExistence type="predicted"/>
<comment type="caution">
    <text evidence="1">The sequence shown here is derived from an EMBL/GenBank/DDBJ whole genome shotgun (WGS) entry which is preliminary data.</text>
</comment>
<dbReference type="Proteomes" id="UP001153331">
    <property type="component" value="Unassembled WGS sequence"/>
</dbReference>
<dbReference type="EMBL" id="JAPHNI010000007">
    <property type="protein sequence ID" value="KAJ8118891.1"/>
    <property type="molecule type" value="Genomic_DNA"/>
</dbReference>
<evidence type="ECO:0000313" key="2">
    <source>
        <dbReference type="Proteomes" id="UP001153331"/>
    </source>
</evidence>
<organism evidence="1 2">
    <name type="scientific">Boeremia exigua</name>
    <dbReference type="NCBI Taxonomy" id="749465"/>
    <lineage>
        <taxon>Eukaryota</taxon>
        <taxon>Fungi</taxon>
        <taxon>Dikarya</taxon>
        <taxon>Ascomycota</taxon>
        <taxon>Pezizomycotina</taxon>
        <taxon>Dothideomycetes</taxon>
        <taxon>Pleosporomycetidae</taxon>
        <taxon>Pleosporales</taxon>
        <taxon>Pleosporineae</taxon>
        <taxon>Didymellaceae</taxon>
        <taxon>Boeremia</taxon>
    </lineage>
</organism>
<evidence type="ECO:0000313" key="1">
    <source>
        <dbReference type="EMBL" id="KAJ8118891.1"/>
    </source>
</evidence>
<sequence>MGADAGFDMVPRLSNGVDDKHKWQQFIESVEDHYKDDTKVVIHQNYIQFKAGEHPLLPFEGHKFLRFSSKITGPNAARTGVEGYIKTVTRLARVHFGTRIQYWNELFDAYGEHGWAEVNESIDSYTQSDEPDRDTRIGSPSNQDHQMENPGMPLFEIRDIPGKGRGLVARVEISVGTRVLCEEPILTSQHLSPANLEQDLAMRLKKMPKTSQRQFLSLHNNFPGRSPFSNTFKTNALPCGIDSPIGAVYPTIYLINHSCIANCHHSWNGLLEKETIHAVRPIAAGDEITISYNEGGTHDVRRRRLREDFGFTCDCASCVCNPADREASDARRLLIQTLDDAIGDPMRMMTRPAQSLSACQSLLRVLEDEFKGFAGVLNARLYYDAFQVCIAHGDQARAGVFADRSWATRVVCEGGDSPETMRMQALSRQPKSHSSFELCSTKWRTKVGAAPEGLSAESFEKWLFRV</sequence>
<accession>A0ACC2IUL6</accession>
<reference evidence="1" key="1">
    <citation type="submission" date="2022-11" db="EMBL/GenBank/DDBJ databases">
        <title>Genome Sequence of Boeremia exigua.</title>
        <authorList>
            <person name="Buettner E."/>
        </authorList>
    </citation>
    <scope>NUCLEOTIDE SEQUENCE</scope>
    <source>
        <strain evidence="1">CU02</strain>
    </source>
</reference>
<keyword evidence="2" id="KW-1185">Reference proteome</keyword>
<protein>
    <submittedName>
        <fullName evidence="1">Uncharacterized protein</fullName>
    </submittedName>
</protein>
<gene>
    <name evidence="1" type="ORF">OPT61_g221</name>
</gene>
<name>A0ACC2IUL6_9PLEO</name>